<dbReference type="EMBL" id="BMAW01049540">
    <property type="protein sequence ID" value="GFS71047.1"/>
    <property type="molecule type" value="Genomic_DNA"/>
</dbReference>
<dbReference type="AlphaFoldDB" id="A0A8X6T393"/>
<feature type="region of interest" description="Disordered" evidence="1">
    <location>
        <begin position="275"/>
        <end position="298"/>
    </location>
</feature>
<evidence type="ECO:0000256" key="1">
    <source>
        <dbReference type="SAM" id="MobiDB-lite"/>
    </source>
</evidence>
<reference evidence="2" key="1">
    <citation type="submission" date="2020-08" db="EMBL/GenBank/DDBJ databases">
        <title>Multicomponent nature underlies the extraordinary mechanical properties of spider dragline silk.</title>
        <authorList>
            <person name="Kono N."/>
            <person name="Nakamura H."/>
            <person name="Mori M."/>
            <person name="Yoshida Y."/>
            <person name="Ohtoshi R."/>
            <person name="Malay A.D."/>
            <person name="Moran D.A.P."/>
            <person name="Tomita M."/>
            <person name="Numata K."/>
            <person name="Arakawa K."/>
        </authorList>
    </citation>
    <scope>NUCLEOTIDE SEQUENCE</scope>
</reference>
<gene>
    <name evidence="2" type="ORF">NPIL_64001</name>
</gene>
<name>A0A8X6T393_NEPPI</name>
<dbReference type="Proteomes" id="UP000887013">
    <property type="component" value="Unassembled WGS sequence"/>
</dbReference>
<organism evidence="2 3">
    <name type="scientific">Nephila pilipes</name>
    <name type="common">Giant wood spider</name>
    <name type="synonym">Nephila maculata</name>
    <dbReference type="NCBI Taxonomy" id="299642"/>
    <lineage>
        <taxon>Eukaryota</taxon>
        <taxon>Metazoa</taxon>
        <taxon>Ecdysozoa</taxon>
        <taxon>Arthropoda</taxon>
        <taxon>Chelicerata</taxon>
        <taxon>Arachnida</taxon>
        <taxon>Araneae</taxon>
        <taxon>Araneomorphae</taxon>
        <taxon>Entelegynae</taxon>
        <taxon>Araneoidea</taxon>
        <taxon>Nephilidae</taxon>
        <taxon>Nephila</taxon>
    </lineage>
</organism>
<evidence type="ECO:0000313" key="3">
    <source>
        <dbReference type="Proteomes" id="UP000887013"/>
    </source>
</evidence>
<feature type="region of interest" description="Disordered" evidence="1">
    <location>
        <begin position="149"/>
        <end position="169"/>
    </location>
</feature>
<sequence length="298" mass="32021">WITSFSKSLVAIGPLVLHRTSRLPHRAAVEAATGLFSVAGATPSSPELRRPVSRPVPARKDPFPGKNDEKRTLVPGRRDAEIRLRVGPGPLGRPKGLSDGGLGRSPSKGECRCGRLKTVGWPAAIKAPAEDDRGRFQCTRGSKKAGRSVTVKRTCPGSRGSSGRVFSPLGGFRSPDGGSLLNGRKETCLGQRGSVRVESPFAGARFSLRPAGRRGCTPLKEPVCRWCRLVRVGYSFAGALSIPSLPWRPPPRSEGRTRRACRCFESFRRGGSFTDPHLDTSLKTSPSGDALCRTAESQ</sequence>
<comment type="caution">
    <text evidence="2">The sequence shown here is derived from an EMBL/GenBank/DDBJ whole genome shotgun (WGS) entry which is preliminary data.</text>
</comment>
<accession>A0A8X6T393</accession>
<evidence type="ECO:0000313" key="2">
    <source>
        <dbReference type="EMBL" id="GFS71047.1"/>
    </source>
</evidence>
<feature type="region of interest" description="Disordered" evidence="1">
    <location>
        <begin position="39"/>
        <end position="109"/>
    </location>
</feature>
<keyword evidence="3" id="KW-1185">Reference proteome</keyword>
<proteinExistence type="predicted"/>
<feature type="non-terminal residue" evidence="2">
    <location>
        <position position="298"/>
    </location>
</feature>
<protein>
    <submittedName>
        <fullName evidence="2">Uncharacterized protein</fullName>
    </submittedName>
</protein>
<feature type="compositionally biased region" description="Basic and acidic residues" evidence="1">
    <location>
        <begin position="58"/>
        <end position="84"/>
    </location>
</feature>